<dbReference type="OrthoDB" id="9786165at2"/>
<dbReference type="SUPFAM" id="SSF47757">
    <property type="entry name" value="Chemotaxis receptor methyltransferase CheR, N-terminal domain"/>
    <property type="match status" value="1"/>
</dbReference>
<comment type="caution">
    <text evidence="7">The sequence shown here is derived from an EMBL/GenBank/DDBJ whole genome shotgun (WGS) entry which is preliminary data.</text>
</comment>
<keyword evidence="4" id="KW-0808">Transferase</keyword>
<organism evidence="7 8">
    <name type="scientific">Desulfobotulus mexicanus</name>
    <dbReference type="NCBI Taxonomy" id="2586642"/>
    <lineage>
        <taxon>Bacteria</taxon>
        <taxon>Pseudomonadati</taxon>
        <taxon>Thermodesulfobacteriota</taxon>
        <taxon>Desulfobacteria</taxon>
        <taxon>Desulfobacterales</taxon>
        <taxon>Desulfobacteraceae</taxon>
        <taxon>Desulfobotulus</taxon>
    </lineage>
</organism>
<dbReference type="EMBL" id="VDMB01000001">
    <property type="protein sequence ID" value="TYT76331.1"/>
    <property type="molecule type" value="Genomic_DNA"/>
</dbReference>
<dbReference type="Pfam" id="PF03705">
    <property type="entry name" value="CheR_N"/>
    <property type="match status" value="1"/>
</dbReference>
<dbReference type="SMART" id="SM00138">
    <property type="entry name" value="MeTrc"/>
    <property type="match status" value="1"/>
</dbReference>
<dbReference type="Proteomes" id="UP000321899">
    <property type="component" value="Unassembled WGS sequence"/>
</dbReference>
<dbReference type="InterPro" id="IPR029063">
    <property type="entry name" value="SAM-dependent_MTases_sf"/>
</dbReference>
<evidence type="ECO:0000256" key="1">
    <source>
        <dbReference type="ARBA" id="ARBA00001541"/>
    </source>
</evidence>
<dbReference type="InterPro" id="IPR022641">
    <property type="entry name" value="CheR_N"/>
</dbReference>
<dbReference type="GO" id="GO:0032259">
    <property type="term" value="P:methylation"/>
    <property type="evidence" value="ECO:0007669"/>
    <property type="project" value="UniProtKB-KW"/>
</dbReference>
<dbReference type="Gene3D" id="3.40.50.150">
    <property type="entry name" value="Vaccinia Virus protein VP39"/>
    <property type="match status" value="1"/>
</dbReference>
<evidence type="ECO:0000313" key="7">
    <source>
        <dbReference type="EMBL" id="TYT76331.1"/>
    </source>
</evidence>
<gene>
    <name evidence="7" type="ORF">FIM25_01915</name>
</gene>
<evidence type="ECO:0000259" key="6">
    <source>
        <dbReference type="PROSITE" id="PS50123"/>
    </source>
</evidence>
<evidence type="ECO:0000313" key="8">
    <source>
        <dbReference type="Proteomes" id="UP000321899"/>
    </source>
</evidence>
<keyword evidence="5" id="KW-0949">S-adenosyl-L-methionine</keyword>
<feature type="domain" description="CheR-type methyltransferase" evidence="6">
    <location>
        <begin position="2"/>
        <end position="280"/>
    </location>
</feature>
<dbReference type="PANTHER" id="PTHR24422">
    <property type="entry name" value="CHEMOTAXIS PROTEIN METHYLTRANSFERASE"/>
    <property type="match status" value="1"/>
</dbReference>
<protein>
    <recommendedName>
        <fullName evidence="2">protein-glutamate O-methyltransferase</fullName>
        <ecNumber evidence="2">2.1.1.80</ecNumber>
    </recommendedName>
</protein>
<dbReference type="InterPro" id="IPR022642">
    <property type="entry name" value="CheR_C"/>
</dbReference>
<dbReference type="PRINTS" id="PR00996">
    <property type="entry name" value="CHERMTFRASE"/>
</dbReference>
<keyword evidence="8" id="KW-1185">Reference proteome</keyword>
<dbReference type="GO" id="GO:0008983">
    <property type="term" value="F:protein-glutamate O-methyltransferase activity"/>
    <property type="evidence" value="ECO:0007669"/>
    <property type="project" value="UniProtKB-EC"/>
</dbReference>
<evidence type="ECO:0000256" key="2">
    <source>
        <dbReference type="ARBA" id="ARBA00012534"/>
    </source>
</evidence>
<evidence type="ECO:0000256" key="3">
    <source>
        <dbReference type="ARBA" id="ARBA00022603"/>
    </source>
</evidence>
<dbReference type="PIRSF" id="PIRSF000410">
    <property type="entry name" value="CheR"/>
    <property type="match status" value="1"/>
</dbReference>
<sequence>MSGIPSFDLSDRDFSFFSRLVYEKCGISLHDGKKELVRSRLSKRLRELHFSGFSQYLKYLQSPDGEDELILMLDAISTNLTSFFREKRHFDFLEKEALESITAQMKRESRRELNIWSAGCSTGEEPYTLGICLSEALGASSGLKVKILATDLSTRVLDTAQSGIYPSARVAGLPQDLLKRYFLKGRGKRQGQVRVNPEIRSMITFRRFNLMDPFPAGVRFDVIFCRNVMIYFDKPTQEVLVGKFHQSLRQGGYLFIGHSESLMGIEHRFRYVQPTIYLKS</sequence>
<dbReference type="AlphaFoldDB" id="A0A5Q4VK86"/>
<keyword evidence="3" id="KW-0489">Methyltransferase</keyword>
<dbReference type="InterPro" id="IPR000780">
    <property type="entry name" value="CheR_MeTrfase"/>
</dbReference>
<dbReference type="PROSITE" id="PS50123">
    <property type="entry name" value="CHER"/>
    <property type="match status" value="1"/>
</dbReference>
<dbReference type="PANTHER" id="PTHR24422:SF26">
    <property type="entry name" value="CHEMOTAXIS PROTEIN METHYLTRANSFERASE"/>
    <property type="match status" value="1"/>
</dbReference>
<name>A0A5Q4VK86_9BACT</name>
<dbReference type="CDD" id="cd02440">
    <property type="entry name" value="AdoMet_MTases"/>
    <property type="match status" value="1"/>
</dbReference>
<dbReference type="EC" id="2.1.1.80" evidence="2"/>
<dbReference type="Gene3D" id="1.10.155.10">
    <property type="entry name" value="Chemotaxis receptor methyltransferase CheR, N-terminal domain"/>
    <property type="match status" value="1"/>
</dbReference>
<dbReference type="InterPro" id="IPR036804">
    <property type="entry name" value="CheR_N_sf"/>
</dbReference>
<comment type="catalytic activity">
    <reaction evidence="1">
        <text>L-glutamyl-[protein] + S-adenosyl-L-methionine = [protein]-L-glutamate 5-O-methyl ester + S-adenosyl-L-homocysteine</text>
        <dbReference type="Rhea" id="RHEA:24452"/>
        <dbReference type="Rhea" id="RHEA-COMP:10208"/>
        <dbReference type="Rhea" id="RHEA-COMP:10311"/>
        <dbReference type="ChEBI" id="CHEBI:29973"/>
        <dbReference type="ChEBI" id="CHEBI:57856"/>
        <dbReference type="ChEBI" id="CHEBI:59789"/>
        <dbReference type="ChEBI" id="CHEBI:82795"/>
        <dbReference type="EC" id="2.1.1.80"/>
    </reaction>
</comment>
<proteinExistence type="predicted"/>
<accession>A0A5Q4VK86</accession>
<dbReference type="InterPro" id="IPR050903">
    <property type="entry name" value="Bact_Chemotaxis_MeTrfase"/>
</dbReference>
<dbReference type="InterPro" id="IPR026024">
    <property type="entry name" value="Chemotaxis_MeTrfase_CheR"/>
</dbReference>
<dbReference type="Pfam" id="PF01739">
    <property type="entry name" value="CheR"/>
    <property type="match status" value="1"/>
</dbReference>
<evidence type="ECO:0000256" key="4">
    <source>
        <dbReference type="ARBA" id="ARBA00022679"/>
    </source>
</evidence>
<dbReference type="RefSeq" id="WP_139445650.1">
    <property type="nucleotide sequence ID" value="NZ_VDMB01000001.1"/>
</dbReference>
<dbReference type="SUPFAM" id="SSF53335">
    <property type="entry name" value="S-adenosyl-L-methionine-dependent methyltransferases"/>
    <property type="match status" value="1"/>
</dbReference>
<reference evidence="7 8" key="1">
    <citation type="submission" date="2019-06" db="EMBL/GenBank/DDBJ databases">
        <title>Desulfobotulus mexicanus sp. nov., a novel sulfate-reducing bacterium isolated from the sediment of an alkaline crater lake in Mexico.</title>
        <authorList>
            <person name="Hirschler-Rea A."/>
        </authorList>
    </citation>
    <scope>NUCLEOTIDE SEQUENCE [LARGE SCALE GENOMIC DNA]</scope>
    <source>
        <strain evidence="7 8">PAR22N</strain>
    </source>
</reference>
<evidence type="ECO:0000256" key="5">
    <source>
        <dbReference type="ARBA" id="ARBA00022691"/>
    </source>
</evidence>